<name>A0A5K1VHT9_ENTHI</name>
<dbReference type="Gene3D" id="3.80.10.10">
    <property type="entry name" value="Ribonuclease Inhibitor"/>
    <property type="match status" value="2"/>
</dbReference>
<dbReference type="VEuPathDB" id="AmoebaDB:EHI8A_173130"/>
<evidence type="ECO:0000313" key="1">
    <source>
        <dbReference type="EMBL" id="GAT92022.1"/>
    </source>
</evidence>
<sequence>MIDDSSVQTIFRYLPPQYYLSFIAINKRYQKLIEEKGDMMIINKTMIKMKKVNTLTIYGGYENETLPNSCNELILLGNYKSFQVTKLIQKYNLKKLILNGIECNTMAEFKHINQLLGLQTSLTKLQYSFPPTDPSLLYLTSLQHLQSLHIRLIPRIIPIITKLQSLQSLTINFGAQSIVKITEDNNGINPFNSLSVLLGLTSMKIVADSIKQLNSLSELTSIKNLHILDLLEVNISNAPKLIFLTKLRHLKTVFLRVKSPITSPLDLATYLKMPSIFKLSISSFNHDFEAFKSFEPIEKISKHCSGEIDSMTFWRNTSQLDKVLPLINSMCVVKSLSVTSCPNISNVALNSFELESLRSLTISQCLKIKSLEFLNKCSVLTSLELTKIPFDQLSILQSLSTLSLLSLSIGMIKEFDLSILSSLHSLLCLSFNTIPCLKNLEKTPQSIMRLNIENCNDFCLCDLCHLPHLNELILNSIPSSNSLVFVSSLNSLTRLDIIALKDCTFGNNELFGITGSNSLRALVVKDIPTFTIDVMNIINQALPNLRIIA</sequence>
<dbReference type="EMBL" id="BDEQ01000001">
    <property type="protein sequence ID" value="GAT92022.1"/>
    <property type="molecule type" value="Genomic_DNA"/>
</dbReference>
<dbReference type="VEuPathDB" id="AmoebaDB:EHI5A_151120"/>
<dbReference type="OMA" id="FCLCDIC"/>
<accession>A0A5K1VHT9</accession>
<dbReference type="VEuPathDB" id="AmoebaDB:EHI_050930"/>
<dbReference type="Proteomes" id="UP000078387">
    <property type="component" value="Unassembled WGS sequence"/>
</dbReference>
<dbReference type="SUPFAM" id="SSF52058">
    <property type="entry name" value="L domain-like"/>
    <property type="match status" value="1"/>
</dbReference>
<protein>
    <recommendedName>
        <fullName evidence="3">Leucine-rich repeat containing protein</fullName>
    </recommendedName>
</protein>
<proteinExistence type="predicted"/>
<dbReference type="VEuPathDB" id="AmoebaDB:KM1_243170"/>
<evidence type="ECO:0008006" key="3">
    <source>
        <dbReference type="Google" id="ProtNLM"/>
    </source>
</evidence>
<comment type="caution">
    <text evidence="1">The sequence shown here is derived from an EMBL/GenBank/DDBJ whole genome shotgun (WGS) entry which is preliminary data.</text>
</comment>
<dbReference type="AlphaFoldDB" id="A0A5K1VHT9"/>
<dbReference type="VEuPathDB" id="AmoebaDB:EHI7A_153440"/>
<dbReference type="InterPro" id="IPR032675">
    <property type="entry name" value="LRR_dom_sf"/>
</dbReference>
<reference evidence="1 2" key="1">
    <citation type="submission" date="2016-05" db="EMBL/GenBank/DDBJ databases">
        <title>First whole genome sequencing of Entamoeba histolytica HM1:IMSS-clone-6.</title>
        <authorList>
            <person name="Mukherjee Avik.K."/>
            <person name="Izumyama S."/>
            <person name="Nakada-Tsukui K."/>
            <person name="Nozaki T."/>
        </authorList>
    </citation>
    <scope>NUCLEOTIDE SEQUENCE [LARGE SCALE GENOMIC DNA]</scope>
    <source>
        <strain evidence="1 2">HM1:IMSS clone 6</strain>
    </source>
</reference>
<gene>
    <name evidence="1" type="ORF">CL6EHI_050930</name>
</gene>
<evidence type="ECO:0000313" key="2">
    <source>
        <dbReference type="Proteomes" id="UP000078387"/>
    </source>
</evidence>
<organism evidence="1 2">
    <name type="scientific">Entamoeba histolytica</name>
    <dbReference type="NCBI Taxonomy" id="5759"/>
    <lineage>
        <taxon>Eukaryota</taxon>
        <taxon>Amoebozoa</taxon>
        <taxon>Evosea</taxon>
        <taxon>Archamoebae</taxon>
        <taxon>Mastigamoebida</taxon>
        <taxon>Entamoebidae</taxon>
        <taxon>Entamoeba</taxon>
    </lineage>
</organism>